<dbReference type="OMA" id="REFNDEQ"/>
<dbReference type="InterPro" id="IPR001849">
    <property type="entry name" value="PH_domain"/>
</dbReference>
<dbReference type="EMBL" id="CAJJDM010000108">
    <property type="protein sequence ID" value="CAD8097940.1"/>
    <property type="molecule type" value="Genomic_DNA"/>
</dbReference>
<dbReference type="PANTHER" id="PTHR47112:SF1">
    <property type="entry name" value="PX DOMAIN-CONTAINING PROTEIN"/>
    <property type="match status" value="1"/>
</dbReference>
<keyword evidence="3" id="KW-1185">Reference proteome</keyword>
<dbReference type="AlphaFoldDB" id="A0A8S1P4K6"/>
<dbReference type="SMART" id="SM00233">
    <property type="entry name" value="PH"/>
    <property type="match status" value="1"/>
</dbReference>
<gene>
    <name evidence="2" type="ORF">PPRIM_AZ9-3.1.T1050112</name>
</gene>
<protein>
    <recommendedName>
        <fullName evidence="1">PH domain-containing protein</fullName>
    </recommendedName>
</protein>
<dbReference type="PANTHER" id="PTHR47112">
    <property type="entry name" value="PX DOMAIN-CONTAINING PROTEIN"/>
    <property type="match status" value="1"/>
</dbReference>
<name>A0A8S1P4K6_PARPR</name>
<reference evidence="2" key="1">
    <citation type="submission" date="2021-01" db="EMBL/GenBank/DDBJ databases">
        <authorList>
            <consortium name="Genoscope - CEA"/>
            <person name="William W."/>
        </authorList>
    </citation>
    <scope>NUCLEOTIDE SEQUENCE</scope>
</reference>
<dbReference type="Proteomes" id="UP000688137">
    <property type="component" value="Unassembled WGS sequence"/>
</dbReference>
<comment type="caution">
    <text evidence="2">The sequence shown here is derived from an EMBL/GenBank/DDBJ whole genome shotgun (WGS) entry which is preliminary data.</text>
</comment>
<evidence type="ECO:0000259" key="1">
    <source>
        <dbReference type="SMART" id="SM00233"/>
    </source>
</evidence>
<evidence type="ECO:0000313" key="2">
    <source>
        <dbReference type="EMBL" id="CAD8097940.1"/>
    </source>
</evidence>
<sequence length="363" mass="42418">MSDTKKRSLSLQNNVIFTSDCYQRSECSPEKLKRKSQRSQQTIILSTPIKIVEKHNSNLFEIYIDGNQTVKEGWLYQNKKVYVVLTRQSIKEFNDEQKTSLIKVISLKEFEFNIQQDKQFIKIQFPHLHQIIIYQAKDPVEAKMWVGCLNIVLDKHRNHPKQQLQLQEVQKYFGINVISEDYFLKIVETGDLLLFETNNTGAKLQRVFTNTKYDHVAIAIKMANKYLFVFDANADTGVTFMEWSQFIEVNDLYEKLAIRKLIGVDRIQIEKKLIEFLQQVHGKKYEVTFSKLFRQKSLSPSKSNESFFCSELVAKAFKYCGLLESDKASSSFLPVEFTKQLKLTNQTQITDDIVVILKKHLIK</sequence>
<dbReference type="InterPro" id="IPR024453">
    <property type="entry name" value="Peptidase_C92"/>
</dbReference>
<evidence type="ECO:0000313" key="3">
    <source>
        <dbReference type="Proteomes" id="UP000688137"/>
    </source>
</evidence>
<dbReference type="Pfam" id="PF05708">
    <property type="entry name" value="Peptidase_C92"/>
    <property type="match status" value="1"/>
</dbReference>
<proteinExistence type="predicted"/>
<feature type="domain" description="PH" evidence="1">
    <location>
        <begin position="69"/>
        <end position="156"/>
    </location>
</feature>
<accession>A0A8S1P4K6</accession>
<organism evidence="2 3">
    <name type="scientific">Paramecium primaurelia</name>
    <dbReference type="NCBI Taxonomy" id="5886"/>
    <lineage>
        <taxon>Eukaryota</taxon>
        <taxon>Sar</taxon>
        <taxon>Alveolata</taxon>
        <taxon>Ciliophora</taxon>
        <taxon>Intramacronucleata</taxon>
        <taxon>Oligohymenophorea</taxon>
        <taxon>Peniculida</taxon>
        <taxon>Parameciidae</taxon>
        <taxon>Paramecium</taxon>
    </lineage>
</organism>